<keyword evidence="2" id="KW-1185">Reference proteome</keyword>
<organism evidence="1 2">
    <name type="scientific">Silvimonas amylolytica</name>
    <dbReference type="NCBI Taxonomy" id="449663"/>
    <lineage>
        <taxon>Bacteria</taxon>
        <taxon>Pseudomonadati</taxon>
        <taxon>Pseudomonadota</taxon>
        <taxon>Betaproteobacteria</taxon>
        <taxon>Neisseriales</taxon>
        <taxon>Chitinibacteraceae</taxon>
        <taxon>Silvimonas</taxon>
    </lineage>
</organism>
<evidence type="ECO:0000313" key="1">
    <source>
        <dbReference type="EMBL" id="GGP24303.1"/>
    </source>
</evidence>
<protein>
    <submittedName>
        <fullName evidence="1">Uncharacterized protein</fullName>
    </submittedName>
</protein>
<reference evidence="2" key="1">
    <citation type="journal article" date="2019" name="Int. J. Syst. Evol. Microbiol.">
        <title>The Global Catalogue of Microorganisms (GCM) 10K type strain sequencing project: providing services to taxonomists for standard genome sequencing and annotation.</title>
        <authorList>
            <consortium name="The Broad Institute Genomics Platform"/>
            <consortium name="The Broad Institute Genome Sequencing Center for Infectious Disease"/>
            <person name="Wu L."/>
            <person name="Ma J."/>
        </authorList>
    </citation>
    <scope>NUCLEOTIDE SEQUENCE [LARGE SCALE GENOMIC DNA]</scope>
    <source>
        <strain evidence="2">CGMCC 1.8860</strain>
    </source>
</reference>
<comment type="caution">
    <text evidence="1">The sequence shown here is derived from an EMBL/GenBank/DDBJ whole genome shotgun (WGS) entry which is preliminary data.</text>
</comment>
<dbReference type="EMBL" id="BMLY01000001">
    <property type="protein sequence ID" value="GGP24303.1"/>
    <property type="molecule type" value="Genomic_DNA"/>
</dbReference>
<proteinExistence type="predicted"/>
<evidence type="ECO:0000313" key="2">
    <source>
        <dbReference type="Proteomes" id="UP000621859"/>
    </source>
</evidence>
<name>A0ABQ2PG95_9NEIS</name>
<sequence>MGQRSLPNVIAPIAQYDNLVVIRNGWVQKPELQRSGHGLTGYDLDQASRVDFCERSEPKPRGGAIPRLQTRYFISRFGVVVGDCTIVMFTGQPDQIDASSNGNKR</sequence>
<dbReference type="Proteomes" id="UP000621859">
    <property type="component" value="Unassembled WGS sequence"/>
</dbReference>
<accession>A0ABQ2PG95</accession>
<gene>
    <name evidence="1" type="ORF">GCM10010971_01220</name>
</gene>